<dbReference type="Proteomes" id="UP001549110">
    <property type="component" value="Unassembled WGS sequence"/>
</dbReference>
<dbReference type="GO" id="GO:0016491">
    <property type="term" value="F:oxidoreductase activity"/>
    <property type="evidence" value="ECO:0007669"/>
    <property type="project" value="UniProtKB-KW"/>
</dbReference>
<keyword evidence="2 7" id="KW-0479">Metal-binding</keyword>
<dbReference type="Gene3D" id="4.10.860.20">
    <property type="entry name" value="Rabenosyn, Rab binding domain"/>
    <property type="match status" value="1"/>
</dbReference>
<dbReference type="NCBIfam" id="NF003975">
    <property type="entry name" value="PRK05467.1-4"/>
    <property type="match status" value="1"/>
</dbReference>
<dbReference type="SUPFAM" id="SSF51197">
    <property type="entry name" value="Clavaminate synthase-like"/>
    <property type="match status" value="1"/>
</dbReference>
<keyword evidence="3 7" id="KW-0847">Vitamin C</keyword>
<comment type="caution">
    <text evidence="9">The sequence shown here is derived from an EMBL/GenBank/DDBJ whole genome shotgun (WGS) entry which is preliminary data.</text>
</comment>
<keyword evidence="5 7" id="KW-0560">Oxidoreductase</keyword>
<feature type="domain" description="Fe2OG dioxygenase" evidence="8">
    <location>
        <begin position="78"/>
        <end position="178"/>
    </location>
</feature>
<feature type="binding site" evidence="7">
    <location>
        <position position="169"/>
    </location>
    <ligand>
        <name>2-oxoglutarate</name>
        <dbReference type="ChEBI" id="CHEBI:16810"/>
    </ligand>
</feature>
<dbReference type="NCBIfam" id="NF003974">
    <property type="entry name" value="PRK05467.1-3"/>
    <property type="match status" value="1"/>
</dbReference>
<dbReference type="RefSeq" id="WP_354297496.1">
    <property type="nucleotide sequence ID" value="NZ_JBEPLU010000001.1"/>
</dbReference>
<evidence type="ECO:0000256" key="2">
    <source>
        <dbReference type="ARBA" id="ARBA00022723"/>
    </source>
</evidence>
<dbReference type="PANTHER" id="PTHR41536:SF1">
    <property type="entry name" value="PKHD-TYPE HYDROXYLASE YBIX"/>
    <property type="match status" value="1"/>
</dbReference>
<evidence type="ECO:0000313" key="9">
    <source>
        <dbReference type="EMBL" id="MET3526896.1"/>
    </source>
</evidence>
<dbReference type="InterPro" id="IPR023550">
    <property type="entry name" value="PKHD_hydroxylase"/>
</dbReference>
<keyword evidence="6 7" id="KW-0408">Iron</keyword>
<feature type="binding site" evidence="7">
    <location>
        <position position="96"/>
    </location>
    <ligand>
        <name>Fe cation</name>
        <dbReference type="ChEBI" id="CHEBI:24875"/>
    </ligand>
</feature>
<evidence type="ECO:0000256" key="7">
    <source>
        <dbReference type="HAMAP-Rule" id="MF_00657"/>
    </source>
</evidence>
<proteinExistence type="inferred from homology"/>
<evidence type="ECO:0000256" key="6">
    <source>
        <dbReference type="ARBA" id="ARBA00023004"/>
    </source>
</evidence>
<evidence type="ECO:0000256" key="3">
    <source>
        <dbReference type="ARBA" id="ARBA00022896"/>
    </source>
</evidence>
<dbReference type="Pfam" id="PF18331">
    <property type="entry name" value="PKHD_C"/>
    <property type="match status" value="1"/>
</dbReference>
<dbReference type="EMBL" id="JBEPLU010000001">
    <property type="protein sequence ID" value="MET3526896.1"/>
    <property type="molecule type" value="Genomic_DNA"/>
</dbReference>
<name>A0ABV2EJY1_9CAUL</name>
<dbReference type="Gene3D" id="2.60.120.620">
    <property type="entry name" value="q2cbj1_9rhob like domain"/>
    <property type="match status" value="1"/>
</dbReference>
<evidence type="ECO:0000259" key="8">
    <source>
        <dbReference type="PROSITE" id="PS51471"/>
    </source>
</evidence>
<evidence type="ECO:0000256" key="1">
    <source>
        <dbReference type="ARBA" id="ARBA00001961"/>
    </source>
</evidence>
<dbReference type="InterPro" id="IPR044862">
    <property type="entry name" value="Pro_4_hyd_alph_FE2OG_OXY"/>
</dbReference>
<reference evidence="9 10" key="1">
    <citation type="submission" date="2024-06" db="EMBL/GenBank/DDBJ databases">
        <title>Genomic Encyclopedia of Type Strains, Phase IV (KMG-IV): sequencing the most valuable type-strain genomes for metagenomic binning, comparative biology and taxonomic classification.</title>
        <authorList>
            <person name="Goeker M."/>
        </authorList>
    </citation>
    <scope>NUCLEOTIDE SEQUENCE [LARGE SCALE GENOMIC DNA]</scope>
    <source>
        <strain evidence="9 10">DSM 17809</strain>
    </source>
</reference>
<dbReference type="PANTHER" id="PTHR41536">
    <property type="entry name" value="PKHD-TYPE HYDROXYLASE YBIX"/>
    <property type="match status" value="1"/>
</dbReference>
<sequence length="227" mass="24745">MMLHIPQLLTKDEVRELRALIDAAEWIDGNATSGTQSALAKRNQQLPEGSAAASAAGEAILDALSRNPLFVTAALPQTVFPPLFNRYAGGEMFGMHVDNSVRQSRDGSVRIRSDLSATVFLTEPDDYDGGELLVEDTYGVHEVKLPAGDMILYPAHSLHEVTPVTRGARVSSFFWIQSMVREDARRALLFQMDIAIQQLAGKVGAGAPELVSLAGAYHNLLRMWAEV</sequence>
<dbReference type="SMART" id="SM00702">
    <property type="entry name" value="P4Hc"/>
    <property type="match status" value="1"/>
</dbReference>
<comment type="cofactor">
    <cofactor evidence="7">
        <name>Fe(2+)</name>
        <dbReference type="ChEBI" id="CHEBI:29033"/>
    </cofactor>
    <text evidence="7">Binds 1 Fe(2+) ion per subunit.</text>
</comment>
<keyword evidence="4 7" id="KW-0223">Dioxygenase</keyword>
<dbReference type="PROSITE" id="PS51471">
    <property type="entry name" value="FE2OG_OXY"/>
    <property type="match status" value="1"/>
</dbReference>
<evidence type="ECO:0000256" key="4">
    <source>
        <dbReference type="ARBA" id="ARBA00022964"/>
    </source>
</evidence>
<organism evidence="9 10">
    <name type="scientific">Phenylobacterium koreense</name>
    <dbReference type="NCBI Taxonomy" id="266125"/>
    <lineage>
        <taxon>Bacteria</taxon>
        <taxon>Pseudomonadati</taxon>
        <taxon>Pseudomonadota</taxon>
        <taxon>Alphaproteobacteria</taxon>
        <taxon>Caulobacterales</taxon>
        <taxon>Caulobacteraceae</taxon>
        <taxon>Phenylobacterium</taxon>
    </lineage>
</organism>
<gene>
    <name evidence="9" type="ORF">ABID41_001991</name>
</gene>
<keyword evidence="10" id="KW-1185">Reference proteome</keyword>
<dbReference type="Pfam" id="PF13640">
    <property type="entry name" value="2OG-FeII_Oxy_3"/>
    <property type="match status" value="1"/>
</dbReference>
<dbReference type="InterPro" id="IPR006620">
    <property type="entry name" value="Pro_4_hyd_alph"/>
</dbReference>
<dbReference type="InterPro" id="IPR041097">
    <property type="entry name" value="PKHD_C"/>
</dbReference>
<evidence type="ECO:0000313" key="10">
    <source>
        <dbReference type="Proteomes" id="UP001549110"/>
    </source>
</evidence>
<protein>
    <submittedName>
        <fullName evidence="9">PKHD-type hydroxylase</fullName>
        <ecNumber evidence="9">1.14.11.-</ecNumber>
    </submittedName>
</protein>
<accession>A0ABV2EJY1</accession>
<feature type="binding site" evidence="7">
    <location>
        <position position="98"/>
    </location>
    <ligand>
        <name>Fe cation</name>
        <dbReference type="ChEBI" id="CHEBI:24875"/>
    </ligand>
</feature>
<dbReference type="NCBIfam" id="NF003973">
    <property type="entry name" value="PRK05467.1-2"/>
    <property type="match status" value="1"/>
</dbReference>
<evidence type="ECO:0000256" key="5">
    <source>
        <dbReference type="ARBA" id="ARBA00023002"/>
    </source>
</evidence>
<dbReference type="EC" id="1.14.11.-" evidence="9"/>
<dbReference type="HAMAP" id="MF_00657">
    <property type="entry name" value="Hydroxyl_YbiX"/>
    <property type="match status" value="1"/>
</dbReference>
<comment type="cofactor">
    <cofactor evidence="1 7">
        <name>L-ascorbate</name>
        <dbReference type="ChEBI" id="CHEBI:38290"/>
    </cofactor>
</comment>
<feature type="binding site" evidence="7">
    <location>
        <position position="159"/>
    </location>
    <ligand>
        <name>Fe cation</name>
        <dbReference type="ChEBI" id="CHEBI:24875"/>
    </ligand>
</feature>
<dbReference type="InterPro" id="IPR005123">
    <property type="entry name" value="Oxoglu/Fe-dep_dioxygenase_dom"/>
</dbReference>